<organism evidence="2 3">
    <name type="scientific">Klebsormidium nitens</name>
    <name type="common">Green alga</name>
    <name type="synonym">Ulothrix nitens</name>
    <dbReference type="NCBI Taxonomy" id="105231"/>
    <lineage>
        <taxon>Eukaryota</taxon>
        <taxon>Viridiplantae</taxon>
        <taxon>Streptophyta</taxon>
        <taxon>Klebsormidiophyceae</taxon>
        <taxon>Klebsormidiales</taxon>
        <taxon>Klebsormidiaceae</taxon>
        <taxon>Klebsormidium</taxon>
    </lineage>
</organism>
<accession>A0A1Y1IEP0</accession>
<feature type="compositionally biased region" description="Polar residues" evidence="1">
    <location>
        <begin position="120"/>
        <end position="150"/>
    </location>
</feature>
<sequence length="168" mass="18357">MASDLRFHWESDPSSSEEPEGEDIEGVEYAPRSVDGSESGRSLADFLQDEDCASIQGPSFYRAFNNEKSLSPAYLPRGLPNLLSKKRPAPGYLPTSPFAWSCGSAFRQRTCITPPSCNSQVPSSSRVLQSNGGKKGSSQPSAGDCSQSLTLRRRGLVKKRRRVILSQE</sequence>
<dbReference type="EMBL" id="DF237335">
    <property type="protein sequence ID" value="GAQ87899.1"/>
    <property type="molecule type" value="Genomic_DNA"/>
</dbReference>
<protein>
    <submittedName>
        <fullName evidence="2">Uncharacterized protein</fullName>
    </submittedName>
</protein>
<feature type="region of interest" description="Disordered" evidence="1">
    <location>
        <begin position="1"/>
        <end position="41"/>
    </location>
</feature>
<feature type="compositionally biased region" description="Basic and acidic residues" evidence="1">
    <location>
        <begin position="1"/>
        <end position="11"/>
    </location>
</feature>
<dbReference type="AlphaFoldDB" id="A0A1Y1IEP0"/>
<evidence type="ECO:0000313" key="3">
    <source>
        <dbReference type="Proteomes" id="UP000054558"/>
    </source>
</evidence>
<dbReference type="Proteomes" id="UP000054558">
    <property type="component" value="Unassembled WGS sequence"/>
</dbReference>
<name>A0A1Y1IEP0_KLENI</name>
<reference evidence="2 3" key="1">
    <citation type="journal article" date="2014" name="Nat. Commun.">
        <title>Klebsormidium flaccidum genome reveals primary factors for plant terrestrial adaptation.</title>
        <authorList>
            <person name="Hori K."/>
            <person name="Maruyama F."/>
            <person name="Fujisawa T."/>
            <person name="Togashi T."/>
            <person name="Yamamoto N."/>
            <person name="Seo M."/>
            <person name="Sato S."/>
            <person name="Yamada T."/>
            <person name="Mori H."/>
            <person name="Tajima N."/>
            <person name="Moriyama T."/>
            <person name="Ikeuchi M."/>
            <person name="Watanabe M."/>
            <person name="Wada H."/>
            <person name="Kobayashi K."/>
            <person name="Saito M."/>
            <person name="Masuda T."/>
            <person name="Sasaki-Sekimoto Y."/>
            <person name="Mashiguchi K."/>
            <person name="Awai K."/>
            <person name="Shimojima M."/>
            <person name="Masuda S."/>
            <person name="Iwai M."/>
            <person name="Nobusawa T."/>
            <person name="Narise T."/>
            <person name="Kondo S."/>
            <person name="Saito H."/>
            <person name="Sato R."/>
            <person name="Murakawa M."/>
            <person name="Ihara Y."/>
            <person name="Oshima-Yamada Y."/>
            <person name="Ohtaka K."/>
            <person name="Satoh M."/>
            <person name="Sonobe K."/>
            <person name="Ishii M."/>
            <person name="Ohtani R."/>
            <person name="Kanamori-Sato M."/>
            <person name="Honoki R."/>
            <person name="Miyazaki D."/>
            <person name="Mochizuki H."/>
            <person name="Umetsu J."/>
            <person name="Higashi K."/>
            <person name="Shibata D."/>
            <person name="Kamiya Y."/>
            <person name="Sato N."/>
            <person name="Nakamura Y."/>
            <person name="Tabata S."/>
            <person name="Ida S."/>
            <person name="Kurokawa K."/>
            <person name="Ohta H."/>
        </authorList>
    </citation>
    <scope>NUCLEOTIDE SEQUENCE [LARGE SCALE GENOMIC DNA]</scope>
    <source>
        <strain evidence="2 3">NIES-2285</strain>
    </source>
</reference>
<evidence type="ECO:0000313" key="2">
    <source>
        <dbReference type="EMBL" id="GAQ87899.1"/>
    </source>
</evidence>
<evidence type="ECO:0000256" key="1">
    <source>
        <dbReference type="SAM" id="MobiDB-lite"/>
    </source>
</evidence>
<proteinExistence type="predicted"/>
<keyword evidence="3" id="KW-1185">Reference proteome</keyword>
<feature type="compositionally biased region" description="Acidic residues" evidence="1">
    <location>
        <begin position="15"/>
        <end position="26"/>
    </location>
</feature>
<gene>
    <name evidence="2" type="ORF">KFL_003860050</name>
</gene>
<feature type="region of interest" description="Disordered" evidence="1">
    <location>
        <begin position="120"/>
        <end position="151"/>
    </location>
</feature>